<reference evidence="1 2" key="1">
    <citation type="submission" date="2024-09" db="EMBL/GenBank/DDBJ databases">
        <authorList>
            <person name="D'Angelo T."/>
        </authorList>
    </citation>
    <scope>NUCLEOTIDE SEQUENCE [LARGE SCALE GENOMIC DNA]</scope>
    <source>
        <strain evidence="1">SAG AM-320-E07</strain>
    </source>
</reference>
<proteinExistence type="predicted"/>
<gene>
    <name evidence="1" type="ORF">ACFL6M_00485</name>
</gene>
<evidence type="ECO:0000313" key="1">
    <source>
        <dbReference type="EMBL" id="MFC1572054.1"/>
    </source>
</evidence>
<accession>A0ABV6YI93</accession>
<comment type="caution">
    <text evidence="1">The sequence shown here is derived from an EMBL/GenBank/DDBJ whole genome shotgun (WGS) entry which is preliminary data.</text>
</comment>
<evidence type="ECO:0000313" key="2">
    <source>
        <dbReference type="Proteomes" id="UP001593833"/>
    </source>
</evidence>
<sequence>MLLYSRAKDVIPVGRLGELRLERGYYMYVGSAWARFQPTIDAES</sequence>
<keyword evidence="2" id="KW-1185">Reference proteome</keyword>
<protein>
    <submittedName>
        <fullName evidence="1">Uncharacterized protein</fullName>
    </submittedName>
</protein>
<dbReference type="Proteomes" id="UP001593833">
    <property type="component" value="Unassembled WGS sequence"/>
</dbReference>
<name>A0ABV6YI93_UNCEI</name>
<dbReference type="EMBL" id="JBHPKH010000002">
    <property type="protein sequence ID" value="MFC1572054.1"/>
    <property type="molecule type" value="Genomic_DNA"/>
</dbReference>
<organism evidence="1 2">
    <name type="scientific">Eiseniibacteriota bacterium</name>
    <dbReference type="NCBI Taxonomy" id="2212470"/>
    <lineage>
        <taxon>Bacteria</taxon>
        <taxon>Candidatus Eiseniibacteriota</taxon>
    </lineage>
</organism>